<feature type="compositionally biased region" description="Acidic residues" evidence="1">
    <location>
        <begin position="164"/>
        <end position="173"/>
    </location>
</feature>
<feature type="region of interest" description="Disordered" evidence="1">
    <location>
        <begin position="162"/>
        <end position="182"/>
    </location>
</feature>
<proteinExistence type="predicted"/>
<dbReference type="OrthoDB" id="5982442at2759"/>
<feature type="compositionally biased region" description="Polar residues" evidence="1">
    <location>
        <begin position="106"/>
        <end position="116"/>
    </location>
</feature>
<evidence type="ECO:0000256" key="1">
    <source>
        <dbReference type="SAM" id="MobiDB-lite"/>
    </source>
</evidence>
<organism evidence="2 3">
    <name type="scientific">Ophiophagus hannah</name>
    <name type="common">King cobra</name>
    <name type="synonym">Naja hannah</name>
    <dbReference type="NCBI Taxonomy" id="8665"/>
    <lineage>
        <taxon>Eukaryota</taxon>
        <taxon>Metazoa</taxon>
        <taxon>Chordata</taxon>
        <taxon>Craniata</taxon>
        <taxon>Vertebrata</taxon>
        <taxon>Euteleostomi</taxon>
        <taxon>Lepidosauria</taxon>
        <taxon>Squamata</taxon>
        <taxon>Bifurcata</taxon>
        <taxon>Unidentata</taxon>
        <taxon>Episquamata</taxon>
        <taxon>Toxicofera</taxon>
        <taxon>Serpentes</taxon>
        <taxon>Colubroidea</taxon>
        <taxon>Elapidae</taxon>
        <taxon>Elapinae</taxon>
        <taxon>Ophiophagus</taxon>
    </lineage>
</organism>
<dbReference type="Proteomes" id="UP000018936">
    <property type="component" value="Unassembled WGS sequence"/>
</dbReference>
<accession>V8NBP6</accession>
<keyword evidence="2" id="KW-0808">Transferase</keyword>
<dbReference type="GO" id="GO:0008168">
    <property type="term" value="F:methyltransferase activity"/>
    <property type="evidence" value="ECO:0007669"/>
    <property type="project" value="UniProtKB-KW"/>
</dbReference>
<keyword evidence="3" id="KW-1185">Reference proteome</keyword>
<sequence length="231" mass="25832">MCHVLAIPMPMPSLVKGEKLGYITCQRCDNNQERKKKKGEKKEGRKEGKIDKEGRKEGRKEGERQERKKKNRRKKEREREVGKEKNGEEGPQTLALDVALEDALKQHSNQGLEGTSEQETLYHLGYFGASSTVEKFPEKGRSLLGKAAMQRKAEIQQVRMAEISENEDSDEGPACDAGMGPELLKSGVLPLELVESGSSDEEEPRVTVLNARARRASSKKRAAEAARATWE</sequence>
<evidence type="ECO:0000313" key="2">
    <source>
        <dbReference type="EMBL" id="ETE59704.1"/>
    </source>
</evidence>
<evidence type="ECO:0000313" key="3">
    <source>
        <dbReference type="Proteomes" id="UP000018936"/>
    </source>
</evidence>
<feature type="compositionally biased region" description="Basic residues" evidence="1">
    <location>
        <begin position="67"/>
        <end position="76"/>
    </location>
</feature>
<gene>
    <name evidence="2" type="primary">dotA</name>
    <name evidence="2" type="ORF">L345_14566</name>
</gene>
<feature type="region of interest" description="Disordered" evidence="1">
    <location>
        <begin position="195"/>
        <end position="231"/>
    </location>
</feature>
<feature type="compositionally biased region" description="Basic and acidic residues" evidence="1">
    <location>
        <begin position="77"/>
        <end position="88"/>
    </location>
</feature>
<dbReference type="GO" id="GO:0032259">
    <property type="term" value="P:methylation"/>
    <property type="evidence" value="ECO:0007669"/>
    <property type="project" value="UniProtKB-KW"/>
</dbReference>
<name>V8NBP6_OPHHA</name>
<feature type="compositionally biased region" description="Basic and acidic residues" evidence="1">
    <location>
        <begin position="40"/>
        <end position="66"/>
    </location>
</feature>
<dbReference type="EMBL" id="AZIM01005308">
    <property type="protein sequence ID" value="ETE59704.1"/>
    <property type="molecule type" value="Genomic_DNA"/>
</dbReference>
<feature type="non-terminal residue" evidence="2">
    <location>
        <position position="1"/>
    </location>
</feature>
<dbReference type="AlphaFoldDB" id="V8NBP6"/>
<comment type="caution">
    <text evidence="2">The sequence shown here is derived from an EMBL/GenBank/DDBJ whole genome shotgun (WGS) entry which is preliminary data.</text>
</comment>
<feature type="region of interest" description="Disordered" evidence="1">
    <location>
        <begin position="25"/>
        <end position="116"/>
    </location>
</feature>
<reference evidence="2 3" key="1">
    <citation type="journal article" date="2013" name="Proc. Natl. Acad. Sci. U.S.A.">
        <title>The king cobra genome reveals dynamic gene evolution and adaptation in the snake venom system.</title>
        <authorList>
            <person name="Vonk F.J."/>
            <person name="Casewell N.R."/>
            <person name="Henkel C.V."/>
            <person name="Heimberg A.M."/>
            <person name="Jansen H.J."/>
            <person name="McCleary R.J."/>
            <person name="Kerkkamp H.M."/>
            <person name="Vos R.A."/>
            <person name="Guerreiro I."/>
            <person name="Calvete J.J."/>
            <person name="Wuster W."/>
            <person name="Woods A.E."/>
            <person name="Logan J.M."/>
            <person name="Harrison R.A."/>
            <person name="Castoe T.A."/>
            <person name="de Koning A.P."/>
            <person name="Pollock D.D."/>
            <person name="Yandell M."/>
            <person name="Calderon D."/>
            <person name="Renjifo C."/>
            <person name="Currier R.B."/>
            <person name="Salgado D."/>
            <person name="Pla D."/>
            <person name="Sanz L."/>
            <person name="Hyder A.S."/>
            <person name="Ribeiro J.M."/>
            <person name="Arntzen J.W."/>
            <person name="van den Thillart G.E."/>
            <person name="Boetzer M."/>
            <person name="Pirovano W."/>
            <person name="Dirks R.P."/>
            <person name="Spaink H.P."/>
            <person name="Duboule D."/>
            <person name="McGlinn E."/>
            <person name="Kini R.M."/>
            <person name="Richardson M.K."/>
        </authorList>
    </citation>
    <scope>NUCLEOTIDE SEQUENCE</scope>
    <source>
        <tissue evidence="2">Blood</tissue>
    </source>
</reference>
<protein>
    <submittedName>
        <fullName evidence="2">Histone-lysine N-methyltransferase, H3 lysine-79 specific</fullName>
    </submittedName>
</protein>
<keyword evidence="2" id="KW-0489">Methyltransferase</keyword>